<comment type="caution">
    <text evidence="1">The sequence shown here is derived from an EMBL/GenBank/DDBJ whole genome shotgun (WGS) entry which is preliminary data.</text>
</comment>
<dbReference type="AlphaFoldDB" id="X1CXD2"/>
<proteinExistence type="predicted"/>
<organism evidence="1">
    <name type="scientific">marine sediment metagenome</name>
    <dbReference type="NCBI Taxonomy" id="412755"/>
    <lineage>
        <taxon>unclassified sequences</taxon>
        <taxon>metagenomes</taxon>
        <taxon>ecological metagenomes</taxon>
    </lineage>
</organism>
<evidence type="ECO:0000313" key="1">
    <source>
        <dbReference type="EMBL" id="GAH13161.1"/>
    </source>
</evidence>
<gene>
    <name evidence="1" type="ORF">S01H4_52506</name>
</gene>
<dbReference type="EMBL" id="BART01030008">
    <property type="protein sequence ID" value="GAH13161.1"/>
    <property type="molecule type" value="Genomic_DNA"/>
</dbReference>
<reference evidence="1" key="1">
    <citation type="journal article" date="2014" name="Front. Microbiol.">
        <title>High frequency of phylogenetically diverse reductive dehalogenase-homologous genes in deep subseafloor sedimentary metagenomes.</title>
        <authorList>
            <person name="Kawai M."/>
            <person name="Futagami T."/>
            <person name="Toyoda A."/>
            <person name="Takaki Y."/>
            <person name="Nishi S."/>
            <person name="Hori S."/>
            <person name="Arai W."/>
            <person name="Tsubouchi T."/>
            <person name="Morono Y."/>
            <person name="Uchiyama I."/>
            <person name="Ito T."/>
            <person name="Fujiyama A."/>
            <person name="Inagaki F."/>
            <person name="Takami H."/>
        </authorList>
    </citation>
    <scope>NUCLEOTIDE SEQUENCE</scope>
    <source>
        <strain evidence="1">Expedition CK06-06</strain>
    </source>
</reference>
<protein>
    <submittedName>
        <fullName evidence="1">Uncharacterized protein</fullName>
    </submittedName>
</protein>
<sequence length="104" mass="12309">ITLYPRFWGLTQGTIFRFRENCRKFLQVYRKSELTAITFTYNEAEIFLSINKKDYQVLGDRTFHLLGNRILESVKKSFLEFTDNNFSQAYLTLFPMAKIGGTEF</sequence>
<name>X1CXD2_9ZZZZ</name>
<feature type="non-terminal residue" evidence="1">
    <location>
        <position position="1"/>
    </location>
</feature>
<accession>X1CXD2</accession>